<evidence type="ECO:0000256" key="2">
    <source>
        <dbReference type="ARBA" id="ARBA00022801"/>
    </source>
</evidence>
<dbReference type="NCBIfam" id="NF010183">
    <property type="entry name" value="PRK13662.1"/>
    <property type="match status" value="1"/>
</dbReference>
<dbReference type="KEGG" id="manr:MPAN_012890"/>
<sequence length="176" mass="21179">MKLSTGMHVPIHSYKHNKRLHRIWKKTVILEENQHVLVTGHHRTRVIEHDGRSWHTKEPAICYFYNDLWFNIIGMLKKDGVYFYCNLSSPYLYDGEAIKYIDYDLDVKVFPDGSYIILDEKEYDMHSDKMCYPDDIQGIIQDQIDLLVERIKAKEKPFDLSDIHLYYEQYKNMNKR</sequence>
<dbReference type="PANTHER" id="PTHR39159:SF1">
    <property type="entry name" value="UPF0374 PROTEIN YGAC"/>
    <property type="match status" value="1"/>
</dbReference>
<dbReference type="PIRSF" id="PIRSF028345">
    <property type="entry name" value="UCP028345"/>
    <property type="match status" value="1"/>
</dbReference>
<dbReference type="Proteomes" id="UP000620133">
    <property type="component" value="Chromosome"/>
</dbReference>
<evidence type="ECO:0000313" key="5">
    <source>
        <dbReference type="EMBL" id="BCR36396.1"/>
    </source>
</evidence>
<evidence type="ECO:0000256" key="3">
    <source>
        <dbReference type="ARBA" id="ARBA00022842"/>
    </source>
</evidence>
<gene>
    <name evidence="5" type="primary">ygaC</name>
    <name evidence="5" type="ORF">MPAN_012890</name>
</gene>
<keyword evidence="6" id="KW-1185">Reference proteome</keyword>
<name>A0A7U9TIQ3_9MOLU</name>
<dbReference type="EMBL" id="AP024412">
    <property type="protein sequence ID" value="BCR36396.1"/>
    <property type="molecule type" value="Genomic_DNA"/>
</dbReference>
<accession>A0A7U9TIQ3</accession>
<feature type="domain" description="DUF402" evidence="4">
    <location>
        <begin position="18"/>
        <end position="155"/>
    </location>
</feature>
<dbReference type="RefSeq" id="WP_176238791.1">
    <property type="nucleotide sequence ID" value="NZ_AP024412.1"/>
</dbReference>
<evidence type="ECO:0000259" key="4">
    <source>
        <dbReference type="Pfam" id="PF04167"/>
    </source>
</evidence>
<keyword evidence="3" id="KW-0460">Magnesium</keyword>
<dbReference type="InterPro" id="IPR035930">
    <property type="entry name" value="FomD-like_sf"/>
</dbReference>
<dbReference type="Pfam" id="PF04167">
    <property type="entry name" value="DUF402"/>
    <property type="match status" value="1"/>
</dbReference>
<protein>
    <submittedName>
        <fullName evidence="5">UPF0374 protein YgaC</fullName>
    </submittedName>
</protein>
<dbReference type="InterPro" id="IPR007295">
    <property type="entry name" value="DUF402"/>
</dbReference>
<dbReference type="PANTHER" id="PTHR39159">
    <property type="match status" value="1"/>
</dbReference>
<reference evidence="5" key="1">
    <citation type="submission" date="2021-01" db="EMBL/GenBank/DDBJ databases">
        <title>Draft genome sequence of Acholeplasmataceae bacterium strain Mahy22.</title>
        <authorList>
            <person name="Watanabe M."/>
            <person name="Kojima H."/>
            <person name="Fukui M."/>
        </authorList>
    </citation>
    <scope>NUCLEOTIDE SEQUENCE</scope>
    <source>
        <strain evidence="5">Mahy22</strain>
    </source>
</reference>
<organism evidence="5 6">
    <name type="scientific">Mariniplasma anaerobium</name>
    <dbReference type="NCBI Taxonomy" id="2735436"/>
    <lineage>
        <taxon>Bacteria</taxon>
        <taxon>Bacillati</taxon>
        <taxon>Mycoplasmatota</taxon>
        <taxon>Mollicutes</taxon>
        <taxon>Acholeplasmatales</taxon>
        <taxon>Acholeplasmataceae</taxon>
        <taxon>Mariniplasma</taxon>
    </lineage>
</organism>
<keyword evidence="2" id="KW-0378">Hydrolase</keyword>
<evidence type="ECO:0000256" key="1">
    <source>
        <dbReference type="ARBA" id="ARBA00022723"/>
    </source>
</evidence>
<dbReference type="InterPro" id="IPR016882">
    <property type="entry name" value="SA1684"/>
</dbReference>
<dbReference type="Gene3D" id="2.40.380.10">
    <property type="entry name" value="FomD-like"/>
    <property type="match status" value="1"/>
</dbReference>
<dbReference type="InterPro" id="IPR050212">
    <property type="entry name" value="Ntdp-like"/>
</dbReference>
<dbReference type="GO" id="GO:0046872">
    <property type="term" value="F:metal ion binding"/>
    <property type="evidence" value="ECO:0007669"/>
    <property type="project" value="UniProtKB-KW"/>
</dbReference>
<dbReference type="AlphaFoldDB" id="A0A7U9TIQ3"/>
<keyword evidence="1" id="KW-0479">Metal-binding</keyword>
<proteinExistence type="predicted"/>
<dbReference type="GO" id="GO:0016787">
    <property type="term" value="F:hydrolase activity"/>
    <property type="evidence" value="ECO:0007669"/>
    <property type="project" value="UniProtKB-KW"/>
</dbReference>
<evidence type="ECO:0000313" key="6">
    <source>
        <dbReference type="Proteomes" id="UP000620133"/>
    </source>
</evidence>
<dbReference type="SUPFAM" id="SSF159234">
    <property type="entry name" value="FomD-like"/>
    <property type="match status" value="1"/>
</dbReference>